<dbReference type="NCBIfam" id="TIGR00225">
    <property type="entry name" value="prc"/>
    <property type="match status" value="1"/>
</dbReference>
<comment type="similarity">
    <text evidence="1 6">Belongs to the peptidase S41A family.</text>
</comment>
<dbReference type="SUPFAM" id="SSF52096">
    <property type="entry name" value="ClpP/crotonase"/>
    <property type="match status" value="1"/>
</dbReference>
<dbReference type="SUPFAM" id="SSF50156">
    <property type="entry name" value="PDZ domain-like"/>
    <property type="match status" value="1"/>
</dbReference>
<evidence type="ECO:0000256" key="1">
    <source>
        <dbReference type="ARBA" id="ARBA00009179"/>
    </source>
</evidence>
<dbReference type="Gene3D" id="3.30.750.44">
    <property type="match status" value="1"/>
</dbReference>
<evidence type="ECO:0000313" key="10">
    <source>
        <dbReference type="Proteomes" id="UP001175097"/>
    </source>
</evidence>
<feature type="domain" description="PDZ" evidence="8">
    <location>
        <begin position="67"/>
        <end position="142"/>
    </location>
</feature>
<dbReference type="Gene3D" id="3.90.226.10">
    <property type="entry name" value="2-enoyl-CoA Hydratase, Chain A, domain 1"/>
    <property type="match status" value="1"/>
</dbReference>
<evidence type="ECO:0000256" key="7">
    <source>
        <dbReference type="SAM" id="SignalP"/>
    </source>
</evidence>
<evidence type="ECO:0000256" key="3">
    <source>
        <dbReference type="ARBA" id="ARBA00022729"/>
    </source>
</evidence>
<keyword evidence="3 7" id="KW-0732">Signal</keyword>
<dbReference type="CDD" id="cd07560">
    <property type="entry name" value="Peptidase_S41_CPP"/>
    <property type="match status" value="1"/>
</dbReference>
<dbReference type="PANTHER" id="PTHR32060">
    <property type="entry name" value="TAIL-SPECIFIC PROTEASE"/>
    <property type="match status" value="1"/>
</dbReference>
<dbReference type="SMART" id="SM00245">
    <property type="entry name" value="TSPc"/>
    <property type="match status" value="1"/>
</dbReference>
<dbReference type="Pfam" id="PF13180">
    <property type="entry name" value="PDZ_2"/>
    <property type="match status" value="1"/>
</dbReference>
<dbReference type="SMART" id="SM00228">
    <property type="entry name" value="PDZ"/>
    <property type="match status" value="1"/>
</dbReference>
<dbReference type="InterPro" id="IPR029045">
    <property type="entry name" value="ClpP/crotonase-like_dom_sf"/>
</dbReference>
<organism evidence="9 10">
    <name type="scientific">Sporosarcina highlanderae</name>
    <dbReference type="NCBI Taxonomy" id="3035916"/>
    <lineage>
        <taxon>Bacteria</taxon>
        <taxon>Bacillati</taxon>
        <taxon>Bacillota</taxon>
        <taxon>Bacilli</taxon>
        <taxon>Bacillales</taxon>
        <taxon>Caryophanaceae</taxon>
        <taxon>Sporosarcina</taxon>
    </lineage>
</organism>
<dbReference type="PROSITE" id="PS50106">
    <property type="entry name" value="PDZ"/>
    <property type="match status" value="1"/>
</dbReference>
<evidence type="ECO:0000256" key="6">
    <source>
        <dbReference type="RuleBase" id="RU004404"/>
    </source>
</evidence>
<dbReference type="InterPro" id="IPR004447">
    <property type="entry name" value="Peptidase_S41A"/>
</dbReference>
<proteinExistence type="inferred from homology"/>
<dbReference type="InterPro" id="IPR001478">
    <property type="entry name" value="PDZ"/>
</dbReference>
<dbReference type="Proteomes" id="UP001175097">
    <property type="component" value="Unassembled WGS sequence"/>
</dbReference>
<dbReference type="EMBL" id="JAROCC010000008">
    <property type="protein sequence ID" value="MDN4608061.1"/>
    <property type="molecule type" value="Genomic_DNA"/>
</dbReference>
<dbReference type="RefSeq" id="WP_301243877.1">
    <property type="nucleotide sequence ID" value="NZ_JAROCC010000008.1"/>
</dbReference>
<protein>
    <submittedName>
        <fullName evidence="9">S41 family peptidase</fullName>
    </submittedName>
</protein>
<keyword evidence="10" id="KW-1185">Reference proteome</keyword>
<dbReference type="PANTHER" id="PTHR32060:SF30">
    <property type="entry name" value="CARBOXY-TERMINAL PROCESSING PROTEASE CTPA"/>
    <property type="match status" value="1"/>
</dbReference>
<name>A0ABT8JSD1_9BACL</name>
<dbReference type="Gene3D" id="2.30.42.10">
    <property type="match status" value="1"/>
</dbReference>
<accession>A0ABT8JSD1</accession>
<sequence length="461" mass="50610">MIKRRMQPLLVLLTLLFVMMPFTQVSAAEPLDKIRQLIQQYYVDKVPEHILLKETGKEIVEGLDPHSVYMTKQEYEAFINGIEKRIVGIGVVLEESDKGVKVISVIKDGPAFQSGLLSGDVITEVDGVSLRGKSIQAAIPLIGGEENTKVTLTIVREDSILITKVIARAEIHLPTVEAEMLGGNIGYIRLNSFATNSAKEMAEAVKTLGSADGFILDIRNNGGGYLTAAQEIAGFFPGVKQAFQIREKNKTPAIYPSVNQEMKIKGPVSLLINEYSASASEMLAVNLKEQKAAKIYGQTSYGKGTAQSMFAFQDGSVLKLTTARFYSPKGIAVDKVGVTPNVVTATNEEVKASHYDQLLLKFAGYSPFPTMENVKTTKTFTIRMSKDMDWSQLGKRAIQLIELGGEEAEVSIAVKDGRSVEVTPISPLISGKEYLLVVHPQWKDKSEVMMRKGIYLKVVVE</sequence>
<dbReference type="InterPro" id="IPR032812">
    <property type="entry name" value="SbsA_Ig"/>
</dbReference>
<evidence type="ECO:0000259" key="8">
    <source>
        <dbReference type="PROSITE" id="PS50106"/>
    </source>
</evidence>
<dbReference type="Pfam" id="PF13205">
    <property type="entry name" value="Big_5"/>
    <property type="match status" value="1"/>
</dbReference>
<feature type="chain" id="PRO_5045174213" evidence="7">
    <location>
        <begin position="28"/>
        <end position="461"/>
    </location>
</feature>
<reference evidence="9" key="1">
    <citation type="submission" date="2023-03" db="EMBL/GenBank/DDBJ databases">
        <title>MT1 and MT2 Draft Genomes of Novel Species.</title>
        <authorList>
            <person name="Venkateswaran K."/>
        </authorList>
    </citation>
    <scope>NUCLEOTIDE SEQUENCE</scope>
    <source>
        <strain evidence="9">F6_3S_P_2</strain>
    </source>
</reference>
<feature type="signal peptide" evidence="7">
    <location>
        <begin position="1"/>
        <end position="27"/>
    </location>
</feature>
<dbReference type="Pfam" id="PF03572">
    <property type="entry name" value="Peptidase_S41"/>
    <property type="match status" value="1"/>
</dbReference>
<dbReference type="InterPro" id="IPR036034">
    <property type="entry name" value="PDZ_sf"/>
</dbReference>
<keyword evidence="5 6" id="KW-0720">Serine protease</keyword>
<comment type="caution">
    <text evidence="9">The sequence shown here is derived from an EMBL/GenBank/DDBJ whole genome shotgun (WGS) entry which is preliminary data.</text>
</comment>
<dbReference type="InterPro" id="IPR005151">
    <property type="entry name" value="Tail-specific_protease"/>
</dbReference>
<dbReference type="CDD" id="cd06782">
    <property type="entry name" value="cpPDZ_CPP-like"/>
    <property type="match status" value="1"/>
</dbReference>
<evidence type="ECO:0000256" key="4">
    <source>
        <dbReference type="ARBA" id="ARBA00022801"/>
    </source>
</evidence>
<gene>
    <name evidence="9" type="ORF">P5G49_11340</name>
</gene>
<evidence type="ECO:0000313" key="9">
    <source>
        <dbReference type="EMBL" id="MDN4608061.1"/>
    </source>
</evidence>
<evidence type="ECO:0000256" key="2">
    <source>
        <dbReference type="ARBA" id="ARBA00022670"/>
    </source>
</evidence>
<keyword evidence="2 6" id="KW-0645">Protease</keyword>
<evidence type="ECO:0000256" key="5">
    <source>
        <dbReference type="ARBA" id="ARBA00022825"/>
    </source>
</evidence>
<keyword evidence="4 6" id="KW-0378">Hydrolase</keyword>